<dbReference type="Proteomes" id="UP000694569">
    <property type="component" value="Unplaced"/>
</dbReference>
<proteinExistence type="inferred from homology"/>
<dbReference type="GO" id="GO:0005777">
    <property type="term" value="C:peroxisome"/>
    <property type="evidence" value="ECO:0007669"/>
    <property type="project" value="TreeGrafter"/>
</dbReference>
<dbReference type="GO" id="GO:0008115">
    <property type="term" value="F:sarcosine oxidase activity"/>
    <property type="evidence" value="ECO:0007669"/>
    <property type="project" value="UniProtKB-EC"/>
</dbReference>
<evidence type="ECO:0000256" key="13">
    <source>
        <dbReference type="ARBA" id="ARBA00082118"/>
    </source>
</evidence>
<evidence type="ECO:0000256" key="1">
    <source>
        <dbReference type="ARBA" id="ARBA00001974"/>
    </source>
</evidence>
<dbReference type="EC" id="1.5.3.7" evidence="10"/>
<comment type="similarity">
    <text evidence="2">Belongs to the MSOX/MTOX family.</text>
</comment>
<keyword evidence="4" id="KW-0285">Flavoprotein</keyword>
<protein>
    <recommendedName>
        <fullName evidence="11">Peroxisomal sarcosine oxidase</fullName>
        <ecNumber evidence="3">1.5.3.1</ecNumber>
        <ecNumber evidence="10">1.5.3.7</ecNumber>
    </recommendedName>
    <alternativeName>
        <fullName evidence="12">L-pipecolate oxidase</fullName>
    </alternativeName>
    <alternativeName>
        <fullName evidence="13">L-pipecolic acid oxidase</fullName>
    </alternativeName>
</protein>
<dbReference type="Pfam" id="PF01266">
    <property type="entry name" value="DAO"/>
    <property type="match status" value="1"/>
</dbReference>
<dbReference type="OrthoDB" id="424974at2759"/>
<dbReference type="Ensembl" id="ENSLLET00000024224.1">
    <property type="protein sequence ID" value="ENSLLEP00000023341.1"/>
    <property type="gene ID" value="ENSLLEG00000014814.1"/>
</dbReference>
<sequence>MLQCKQIRHTARVVQIAVPPAGGAYLESFLRASSFSAEHSVKKQVNMALPIYSTYDCIVLGAGIQGSFTAYHLAKSGKKPLLLEQFPLPHTRGSSHGQTRIIRKAYPEDFYTHMMEEGYKLWEEVEKASGTKLYRNTELLVLAPDGNPVLESICKNLEDFKIPWERLTQETLKQRYPGFSIKPGEVGCVDSSGGVLCADKALKAVQELFQQMGGVIHDGEKVQSIEPGPVIKVTTTKHTYAAEKLVITAGPWAQKVLSPLGLQLPLKTLRINVCYWKEKFPGKSDILTNAPLFLAGGLNGVEHEIYGLPSQEYPGLIKICLHNGNEAEPEERDDLAKEDKIKDISILSSFVSNYLPDLNPEPAIIERCMYTVTPDHNYILDHHPLHKNIVIGAGFSGHGFKISPVVGKILSELCTGAPLTYNLKPFQINRF</sequence>
<evidence type="ECO:0000256" key="11">
    <source>
        <dbReference type="ARBA" id="ARBA00070200"/>
    </source>
</evidence>
<dbReference type="Gene3D" id="3.50.50.60">
    <property type="entry name" value="FAD/NAD(P)-binding domain"/>
    <property type="match status" value="1"/>
</dbReference>
<dbReference type="GO" id="GO:0050031">
    <property type="term" value="F:L-pipecolate oxidase activity"/>
    <property type="evidence" value="ECO:0007669"/>
    <property type="project" value="UniProtKB-EC"/>
</dbReference>
<dbReference type="PANTHER" id="PTHR10961:SF46">
    <property type="entry name" value="PEROXISOMAL SARCOSINE OXIDASE"/>
    <property type="match status" value="1"/>
</dbReference>
<dbReference type="EC" id="1.5.3.1" evidence="3"/>
<dbReference type="GO" id="GO:0033514">
    <property type="term" value="P:L-lysine catabolic process to acetyl-CoA via L-pipecolate"/>
    <property type="evidence" value="ECO:0007669"/>
    <property type="project" value="TreeGrafter"/>
</dbReference>
<evidence type="ECO:0000256" key="12">
    <source>
        <dbReference type="ARBA" id="ARBA00082030"/>
    </source>
</evidence>
<reference evidence="15" key="1">
    <citation type="submission" date="2025-08" db="UniProtKB">
        <authorList>
            <consortium name="Ensembl"/>
        </authorList>
    </citation>
    <scope>IDENTIFICATION</scope>
</reference>
<evidence type="ECO:0000256" key="6">
    <source>
        <dbReference type="ARBA" id="ARBA00023002"/>
    </source>
</evidence>
<accession>A0A8C5W7E6</accession>
<evidence type="ECO:0000256" key="3">
    <source>
        <dbReference type="ARBA" id="ARBA00012769"/>
    </source>
</evidence>
<keyword evidence="16" id="KW-1185">Reference proteome</keyword>
<dbReference type="NCBIfam" id="NF008425">
    <property type="entry name" value="PRK11259.1"/>
    <property type="match status" value="1"/>
</dbReference>
<reference evidence="15" key="2">
    <citation type="submission" date="2025-09" db="UniProtKB">
        <authorList>
            <consortium name="Ensembl"/>
        </authorList>
    </citation>
    <scope>IDENTIFICATION</scope>
</reference>
<evidence type="ECO:0000256" key="4">
    <source>
        <dbReference type="ARBA" id="ARBA00022630"/>
    </source>
</evidence>
<organism evidence="15 16">
    <name type="scientific">Leptobrachium leishanense</name>
    <name type="common">Leishan spiny toad</name>
    <dbReference type="NCBI Taxonomy" id="445787"/>
    <lineage>
        <taxon>Eukaryota</taxon>
        <taxon>Metazoa</taxon>
        <taxon>Chordata</taxon>
        <taxon>Craniata</taxon>
        <taxon>Vertebrata</taxon>
        <taxon>Euteleostomi</taxon>
        <taxon>Amphibia</taxon>
        <taxon>Batrachia</taxon>
        <taxon>Anura</taxon>
        <taxon>Pelobatoidea</taxon>
        <taxon>Megophryidae</taxon>
        <taxon>Leptobrachium</taxon>
    </lineage>
</organism>
<comment type="catalytic activity">
    <reaction evidence="7">
        <text>L-pipecolate + O2 = L-1-piperideine-6-carboxylate + H2O2 + H(+)</text>
        <dbReference type="Rhea" id="RHEA:11992"/>
        <dbReference type="ChEBI" id="CHEBI:15378"/>
        <dbReference type="ChEBI" id="CHEBI:15379"/>
        <dbReference type="ChEBI" id="CHEBI:16240"/>
        <dbReference type="ChEBI" id="CHEBI:58769"/>
        <dbReference type="ChEBI" id="CHEBI:61185"/>
        <dbReference type="EC" id="1.5.3.7"/>
    </reaction>
</comment>
<dbReference type="InterPro" id="IPR045170">
    <property type="entry name" value="MTOX"/>
</dbReference>
<evidence type="ECO:0000256" key="8">
    <source>
        <dbReference type="ARBA" id="ARBA00052742"/>
    </source>
</evidence>
<dbReference type="GeneTree" id="ENSGT00390000011000"/>
<keyword evidence="5" id="KW-0274">FAD</keyword>
<dbReference type="GO" id="GO:0050660">
    <property type="term" value="F:flavin adenine dinucleotide binding"/>
    <property type="evidence" value="ECO:0007669"/>
    <property type="project" value="InterPro"/>
</dbReference>
<dbReference type="Gene3D" id="3.30.9.10">
    <property type="entry name" value="D-Amino Acid Oxidase, subunit A, domain 2"/>
    <property type="match status" value="1"/>
</dbReference>
<evidence type="ECO:0000313" key="16">
    <source>
        <dbReference type="Proteomes" id="UP000694569"/>
    </source>
</evidence>
<comment type="cofactor">
    <cofactor evidence="1">
        <name>FAD</name>
        <dbReference type="ChEBI" id="CHEBI:57692"/>
    </cofactor>
</comment>
<comment type="function">
    <text evidence="9">Metabolizes sarcosine, L-pipecolic acid and L-proline.</text>
</comment>
<dbReference type="AlphaFoldDB" id="A0A8C5W7E6"/>
<dbReference type="SUPFAM" id="SSF54373">
    <property type="entry name" value="FAD-linked reductases, C-terminal domain"/>
    <property type="match status" value="1"/>
</dbReference>
<name>A0A8C5W7E6_9ANUR</name>
<gene>
    <name evidence="15" type="primary">PIPOX</name>
</gene>
<evidence type="ECO:0000256" key="5">
    <source>
        <dbReference type="ARBA" id="ARBA00022827"/>
    </source>
</evidence>
<dbReference type="InterPro" id="IPR006076">
    <property type="entry name" value="FAD-dep_OxRdtase"/>
</dbReference>
<evidence type="ECO:0000256" key="10">
    <source>
        <dbReference type="ARBA" id="ARBA00066548"/>
    </source>
</evidence>
<evidence type="ECO:0000313" key="15">
    <source>
        <dbReference type="Ensembl" id="ENSLLEP00000023341.1"/>
    </source>
</evidence>
<feature type="domain" description="FAD dependent oxidoreductase" evidence="14">
    <location>
        <begin position="56"/>
        <end position="413"/>
    </location>
</feature>
<evidence type="ECO:0000256" key="2">
    <source>
        <dbReference type="ARBA" id="ARBA00010989"/>
    </source>
</evidence>
<dbReference type="SUPFAM" id="SSF51905">
    <property type="entry name" value="FAD/NAD(P)-binding domain"/>
    <property type="match status" value="1"/>
</dbReference>
<evidence type="ECO:0000259" key="14">
    <source>
        <dbReference type="Pfam" id="PF01266"/>
    </source>
</evidence>
<evidence type="ECO:0000256" key="7">
    <source>
        <dbReference type="ARBA" id="ARBA00051859"/>
    </source>
</evidence>
<dbReference type="InterPro" id="IPR036188">
    <property type="entry name" value="FAD/NAD-bd_sf"/>
</dbReference>
<keyword evidence="6" id="KW-0560">Oxidoreductase</keyword>
<dbReference type="FunFam" id="3.50.50.60:FF:000189">
    <property type="entry name" value="Monomeric sarcosine oxidase"/>
    <property type="match status" value="1"/>
</dbReference>
<evidence type="ECO:0000256" key="9">
    <source>
        <dbReference type="ARBA" id="ARBA00055924"/>
    </source>
</evidence>
<dbReference type="PANTHER" id="PTHR10961">
    <property type="entry name" value="PEROXISOMAL SARCOSINE OXIDASE"/>
    <property type="match status" value="1"/>
</dbReference>
<comment type="catalytic activity">
    <reaction evidence="8">
        <text>sarcosine + O2 + H2O = formaldehyde + glycine + H2O2</text>
        <dbReference type="Rhea" id="RHEA:13313"/>
        <dbReference type="ChEBI" id="CHEBI:15377"/>
        <dbReference type="ChEBI" id="CHEBI:15379"/>
        <dbReference type="ChEBI" id="CHEBI:16240"/>
        <dbReference type="ChEBI" id="CHEBI:16842"/>
        <dbReference type="ChEBI" id="CHEBI:57305"/>
        <dbReference type="ChEBI" id="CHEBI:57433"/>
        <dbReference type="EC" id="1.5.3.1"/>
    </reaction>
</comment>